<gene>
    <name evidence="6" type="ORF">FHR33_001390</name>
</gene>
<dbReference type="GO" id="GO:0016020">
    <property type="term" value="C:membrane"/>
    <property type="evidence" value="ECO:0007669"/>
    <property type="project" value="UniProtKB-SubCell"/>
</dbReference>
<feature type="transmembrane region" description="Helical" evidence="5">
    <location>
        <begin position="92"/>
        <end position="111"/>
    </location>
</feature>
<accession>A0A7W5V5S3</accession>
<protein>
    <submittedName>
        <fullName evidence="6">MFS family permease</fullName>
    </submittedName>
</protein>
<dbReference type="GO" id="GO:0022857">
    <property type="term" value="F:transmembrane transporter activity"/>
    <property type="evidence" value="ECO:0007669"/>
    <property type="project" value="InterPro"/>
</dbReference>
<dbReference type="Proteomes" id="UP000579945">
    <property type="component" value="Unassembled WGS sequence"/>
</dbReference>
<evidence type="ECO:0000256" key="4">
    <source>
        <dbReference type="ARBA" id="ARBA00023136"/>
    </source>
</evidence>
<reference evidence="6 7" key="1">
    <citation type="submission" date="2020-08" db="EMBL/GenBank/DDBJ databases">
        <title>Sequencing the genomes of 1000 actinobacteria strains.</title>
        <authorList>
            <person name="Klenk H.-P."/>
        </authorList>
    </citation>
    <scope>NUCLEOTIDE SEQUENCE [LARGE SCALE GENOMIC DNA]</scope>
    <source>
        <strain evidence="6 7">DSM 44320</strain>
    </source>
</reference>
<dbReference type="PANTHER" id="PTHR23514:SF13">
    <property type="entry name" value="INNER MEMBRANE PROTEIN YBJJ"/>
    <property type="match status" value="1"/>
</dbReference>
<name>A0A7W5V5S3_9ACTN</name>
<keyword evidence="3 5" id="KW-1133">Transmembrane helix</keyword>
<dbReference type="SUPFAM" id="SSF103473">
    <property type="entry name" value="MFS general substrate transporter"/>
    <property type="match status" value="1"/>
</dbReference>
<feature type="transmembrane region" description="Helical" evidence="5">
    <location>
        <begin position="34"/>
        <end position="57"/>
    </location>
</feature>
<feature type="transmembrane region" description="Helical" evidence="5">
    <location>
        <begin position="349"/>
        <end position="370"/>
    </location>
</feature>
<dbReference type="EMBL" id="JACIBV010000001">
    <property type="protein sequence ID" value="MBB3725530.1"/>
    <property type="molecule type" value="Genomic_DNA"/>
</dbReference>
<dbReference type="AlphaFoldDB" id="A0A7W5V5S3"/>
<evidence type="ECO:0000256" key="2">
    <source>
        <dbReference type="ARBA" id="ARBA00022692"/>
    </source>
</evidence>
<dbReference type="RefSeq" id="WP_183644989.1">
    <property type="nucleotide sequence ID" value="NZ_JACIBV010000001.1"/>
</dbReference>
<comment type="caution">
    <text evidence="6">The sequence shown here is derived from an EMBL/GenBank/DDBJ whole genome shotgun (WGS) entry which is preliminary data.</text>
</comment>
<dbReference type="CDD" id="cd17393">
    <property type="entry name" value="MFS_MosC_like"/>
    <property type="match status" value="1"/>
</dbReference>
<feature type="transmembrane region" description="Helical" evidence="5">
    <location>
        <begin position="264"/>
        <end position="284"/>
    </location>
</feature>
<evidence type="ECO:0000256" key="5">
    <source>
        <dbReference type="SAM" id="Phobius"/>
    </source>
</evidence>
<keyword evidence="2 5" id="KW-0812">Transmembrane</keyword>
<sequence>MTNHRAIALVFALHGAVAGSLSTRIPWLQGHLDLTPAVLGLILLCQPVGAFVAMPMATRMAHRLGGRTATRLLLALWCACLALPALAPSPVWLAGVFLVFGMAAGTCDVVMNSQALVLERRLGRSIIAGLHGMWCVGSLAAGGVGVLAAHLGIDARMHLAVVSVVLLGLGGLAGRGLLANQSSEGVPAPRRFALPSRAILAVGLVGFCGTFAEGASANWAAVYVTAVASAGPGVAAATYTVFMLCMAATRLIGDRFVRRMGAVAVVRVGGIVAAAGGVLVVAGRTPWLCMAGFALVGVGVAVVVPLVFAAAGDVGDTPGEGIAGVATITYLSGLIAPAVTGWAAGALSYPAAFAMITAIVAVMTLLAGALRPRSRAGAEEGRRLERVAG</sequence>
<proteinExistence type="predicted"/>
<feature type="transmembrane region" description="Helical" evidence="5">
    <location>
        <begin position="159"/>
        <end position="178"/>
    </location>
</feature>
<evidence type="ECO:0000256" key="1">
    <source>
        <dbReference type="ARBA" id="ARBA00004141"/>
    </source>
</evidence>
<feature type="transmembrane region" description="Helical" evidence="5">
    <location>
        <begin position="132"/>
        <end position="153"/>
    </location>
</feature>
<dbReference type="InterPro" id="IPR011701">
    <property type="entry name" value="MFS"/>
</dbReference>
<comment type="subcellular location">
    <subcellularLocation>
        <location evidence="1">Membrane</location>
        <topology evidence="1">Multi-pass membrane protein</topology>
    </subcellularLocation>
</comment>
<feature type="transmembrane region" description="Helical" evidence="5">
    <location>
        <begin position="69"/>
        <end position="86"/>
    </location>
</feature>
<dbReference type="PANTHER" id="PTHR23514">
    <property type="entry name" value="BYPASS OF STOP CODON PROTEIN 6"/>
    <property type="match status" value="1"/>
</dbReference>
<organism evidence="6 7">
    <name type="scientific">Nonomuraea dietziae</name>
    <dbReference type="NCBI Taxonomy" id="65515"/>
    <lineage>
        <taxon>Bacteria</taxon>
        <taxon>Bacillati</taxon>
        <taxon>Actinomycetota</taxon>
        <taxon>Actinomycetes</taxon>
        <taxon>Streptosporangiales</taxon>
        <taxon>Streptosporangiaceae</taxon>
        <taxon>Nonomuraea</taxon>
    </lineage>
</organism>
<evidence type="ECO:0000313" key="7">
    <source>
        <dbReference type="Proteomes" id="UP000579945"/>
    </source>
</evidence>
<dbReference type="InterPro" id="IPR051788">
    <property type="entry name" value="MFS_Transporter"/>
</dbReference>
<dbReference type="Pfam" id="PF07690">
    <property type="entry name" value="MFS_1"/>
    <property type="match status" value="1"/>
</dbReference>
<evidence type="ECO:0000313" key="6">
    <source>
        <dbReference type="EMBL" id="MBB3725530.1"/>
    </source>
</evidence>
<dbReference type="GeneID" id="95387953"/>
<feature type="transmembrane region" description="Helical" evidence="5">
    <location>
        <begin position="233"/>
        <end position="252"/>
    </location>
</feature>
<feature type="transmembrane region" description="Helical" evidence="5">
    <location>
        <begin position="198"/>
        <end position="221"/>
    </location>
</feature>
<dbReference type="InterPro" id="IPR036259">
    <property type="entry name" value="MFS_trans_sf"/>
</dbReference>
<feature type="transmembrane region" description="Helical" evidence="5">
    <location>
        <begin position="290"/>
        <end position="310"/>
    </location>
</feature>
<evidence type="ECO:0000256" key="3">
    <source>
        <dbReference type="ARBA" id="ARBA00022989"/>
    </source>
</evidence>
<feature type="transmembrane region" description="Helical" evidence="5">
    <location>
        <begin position="322"/>
        <end position="343"/>
    </location>
</feature>
<keyword evidence="4 5" id="KW-0472">Membrane</keyword>
<dbReference type="Gene3D" id="1.20.1250.20">
    <property type="entry name" value="MFS general substrate transporter like domains"/>
    <property type="match status" value="2"/>
</dbReference>
<keyword evidence="7" id="KW-1185">Reference proteome</keyword>